<comment type="caution">
    <text evidence="1">The sequence shown here is derived from an EMBL/GenBank/DDBJ whole genome shotgun (WGS) entry which is preliminary data.</text>
</comment>
<name>A0ABW5FSD6_9PSEU</name>
<accession>A0ABW5FSD6</accession>
<protein>
    <recommendedName>
        <fullName evidence="3">Helix-turn-helix domain-containing protein</fullName>
    </recommendedName>
</protein>
<reference evidence="2" key="1">
    <citation type="journal article" date="2019" name="Int. J. Syst. Evol. Microbiol.">
        <title>The Global Catalogue of Microorganisms (GCM) 10K type strain sequencing project: providing services to taxonomists for standard genome sequencing and annotation.</title>
        <authorList>
            <consortium name="The Broad Institute Genomics Platform"/>
            <consortium name="The Broad Institute Genome Sequencing Center for Infectious Disease"/>
            <person name="Wu L."/>
            <person name="Ma J."/>
        </authorList>
    </citation>
    <scope>NUCLEOTIDE SEQUENCE [LARGE SCALE GENOMIC DNA]</scope>
    <source>
        <strain evidence="2">CGMCC 4.7645</strain>
    </source>
</reference>
<sequence>MAREPLPAQAENMIKAARTAGRAGVVADDITYLTGIAPRTFRRWCEEHAGAFR</sequence>
<proteinExistence type="predicted"/>
<evidence type="ECO:0008006" key="3">
    <source>
        <dbReference type="Google" id="ProtNLM"/>
    </source>
</evidence>
<dbReference type="RefSeq" id="WP_378265915.1">
    <property type="nucleotide sequence ID" value="NZ_JBHUKR010000007.1"/>
</dbReference>
<evidence type="ECO:0000313" key="2">
    <source>
        <dbReference type="Proteomes" id="UP001597417"/>
    </source>
</evidence>
<keyword evidence="2" id="KW-1185">Reference proteome</keyword>
<dbReference type="Proteomes" id="UP001597417">
    <property type="component" value="Unassembled WGS sequence"/>
</dbReference>
<gene>
    <name evidence="1" type="ORF">ACFSXZ_16555</name>
</gene>
<dbReference type="EMBL" id="JBHUKR010000007">
    <property type="protein sequence ID" value="MFD2417938.1"/>
    <property type="molecule type" value="Genomic_DNA"/>
</dbReference>
<evidence type="ECO:0000313" key="1">
    <source>
        <dbReference type="EMBL" id="MFD2417938.1"/>
    </source>
</evidence>
<organism evidence="1 2">
    <name type="scientific">Amycolatopsis pigmentata</name>
    <dbReference type="NCBI Taxonomy" id="450801"/>
    <lineage>
        <taxon>Bacteria</taxon>
        <taxon>Bacillati</taxon>
        <taxon>Actinomycetota</taxon>
        <taxon>Actinomycetes</taxon>
        <taxon>Pseudonocardiales</taxon>
        <taxon>Pseudonocardiaceae</taxon>
        <taxon>Amycolatopsis</taxon>
    </lineage>
</organism>